<evidence type="ECO:0000313" key="2">
    <source>
        <dbReference type="EMBL" id="CAK9009983.1"/>
    </source>
</evidence>
<reference evidence="2 3" key="1">
    <citation type="submission" date="2024-02" db="EMBL/GenBank/DDBJ databases">
        <authorList>
            <person name="Chen Y."/>
            <person name="Shah S."/>
            <person name="Dougan E. K."/>
            <person name="Thang M."/>
            <person name="Chan C."/>
        </authorList>
    </citation>
    <scope>NUCLEOTIDE SEQUENCE [LARGE SCALE GENOMIC DNA]</scope>
</reference>
<evidence type="ECO:0000256" key="1">
    <source>
        <dbReference type="SAM" id="MobiDB-lite"/>
    </source>
</evidence>
<comment type="caution">
    <text evidence="2">The sequence shown here is derived from an EMBL/GenBank/DDBJ whole genome shotgun (WGS) entry which is preliminary data.</text>
</comment>
<accession>A0ABP0J6R5</accession>
<proteinExistence type="predicted"/>
<organism evidence="2 3">
    <name type="scientific">Durusdinium trenchii</name>
    <dbReference type="NCBI Taxonomy" id="1381693"/>
    <lineage>
        <taxon>Eukaryota</taxon>
        <taxon>Sar</taxon>
        <taxon>Alveolata</taxon>
        <taxon>Dinophyceae</taxon>
        <taxon>Suessiales</taxon>
        <taxon>Symbiodiniaceae</taxon>
        <taxon>Durusdinium</taxon>
    </lineage>
</organism>
<name>A0ABP0J6R5_9DINO</name>
<protein>
    <submittedName>
        <fullName evidence="2">Uncharacterized protein</fullName>
    </submittedName>
</protein>
<feature type="region of interest" description="Disordered" evidence="1">
    <location>
        <begin position="1"/>
        <end position="63"/>
    </location>
</feature>
<sequence>MALLWGDSKCPLASTGKMQGTSDGDEENPNGSSSSKRRRRNRQPAGEDAAPTLPAPDQANANANANATPFSFLTPATTNKKAAQESRELDKAEALALQCNQLKLQFQDAPSVMQVTCSKVNGIMDKVDARLKDSTEVNCETVRRDGSGCRAERVWQNLKDSKSFLEAALEMVEALHDKEASPETMTMKVQTLKSMGVSLPVVVQSSILSRRAESMLESGKVAEIFEMPHYKNGQSTNDSDAGINAVVPSKENEETRNKIISDFQAACVTRLINTIFLKQFKVESGSTDDGAARKKFMDEMLEKLLSLVKAFQNSVIFDTAAPKKSTFRDDVLHITLLCDSISSPSSLNDQMVEKLEAAKQNLLKPKGSFQSGMTIYPTGSYLSEQVAQVIGQFQQDQMLRSDMQSADETAAIWKTETITKDLILKSKDDDHEFCIPMQSKFYDMVAKLQLYKESASDRLKATDKSLEVVNRIDGLVDQMQSAVTAAVAFKYTQKFPKLLESFASLADGKMDEENAANFIQTLNGVVTYQPLRKVALAKLLGKDGASPLEKETASIGRLIACIKDALLKLRLLHGPSISESLLMDEHIKSLFASIHDDDLVNAFKKIVPTWSEIIERVDGLIQGAEAEFDYSKLCVAYVSHTPESTIELPKVEDGEKTVRVHLSFLAVAGCLLHLSKVMLAIKGTLEEADQLGAISEPITKERKGIKENGQIVTNKMDVFVKLCPFFAQMEKMVMTYQDLVSKVRNDTPFLEQEKDFYTSAAKTFRKFLLQGLRDSSNELSNIGNALSTLFAEVDGAHKILNLFQSDPLDRDRVADLVKDDRVKLMLLMGTKASAFSKQLKELVTAMTSLPKGSLLTETLQKMVTAAADDLTKFSGAQNPQRMVEEKEMVTLGNFSWFQSSMTLAQCLTRNLYPGETRVGLASKCLVLLQKKGVQSEGALQRRVAALKAGK</sequence>
<dbReference type="Proteomes" id="UP001642484">
    <property type="component" value="Unassembled WGS sequence"/>
</dbReference>
<evidence type="ECO:0000313" key="3">
    <source>
        <dbReference type="Proteomes" id="UP001642484"/>
    </source>
</evidence>
<dbReference type="EMBL" id="CAXAMN010004558">
    <property type="protein sequence ID" value="CAK9009983.1"/>
    <property type="molecule type" value="Genomic_DNA"/>
</dbReference>
<keyword evidence="3" id="KW-1185">Reference proteome</keyword>
<gene>
    <name evidence="2" type="ORF">CCMP2556_LOCUS9893</name>
</gene>